<proteinExistence type="predicted"/>
<organism evidence="1 2">
    <name type="scientific">Butyricimonas faecalis</name>
    <dbReference type="NCBI Taxonomy" id="2093856"/>
    <lineage>
        <taxon>Bacteria</taxon>
        <taxon>Pseudomonadati</taxon>
        <taxon>Bacteroidota</taxon>
        <taxon>Bacteroidia</taxon>
        <taxon>Bacteroidales</taxon>
        <taxon>Odoribacteraceae</taxon>
        <taxon>Butyricimonas</taxon>
    </lineage>
</organism>
<dbReference type="OrthoDB" id="1095526at2"/>
<dbReference type="RefSeq" id="WP_106482227.1">
    <property type="nucleotide sequence ID" value="NZ_CP032819.1"/>
</dbReference>
<dbReference type="Proteomes" id="UP000270673">
    <property type="component" value="Chromosome"/>
</dbReference>
<sequence>MDVPIQNLLNLPDGAGYTAKDGQASVSVQRHGDNITVTGKCDSIARQCLFYEREVFRQRSEVDSLKRVISRMEQTASQSDEFYNEDSDAVQNIKEKPPATWYKWLLVGFVASLLLTSPLKKLKNRVLTFIK</sequence>
<accession>A0A3Q9IQS9</accession>
<protein>
    <submittedName>
        <fullName evidence="1">Uncharacterized protein</fullName>
    </submittedName>
</protein>
<keyword evidence="2" id="KW-1185">Reference proteome</keyword>
<dbReference type="AlphaFoldDB" id="A0A3Q9IQS9"/>
<gene>
    <name evidence="1" type="ORF">D8S85_19695</name>
</gene>
<dbReference type="KEGG" id="buy:D8S85_19695"/>
<reference evidence="1 2" key="1">
    <citation type="submission" date="2018-10" db="EMBL/GenBank/DDBJ databases">
        <title>Butyricimonas faecalis sp. nov., isolated from human faeces and emended description of the genus Butyricimonas.</title>
        <authorList>
            <person name="Le Roy T."/>
            <person name="Van der Smissen P."/>
            <person name="Paquot A."/>
            <person name="Delzenne N."/>
            <person name="Muccioli G."/>
            <person name="Collet J.-F."/>
            <person name="Cani P.D."/>
        </authorList>
    </citation>
    <scope>NUCLEOTIDE SEQUENCE [LARGE SCALE GENOMIC DNA]</scope>
    <source>
        <strain evidence="1 2">H184</strain>
    </source>
</reference>
<evidence type="ECO:0000313" key="1">
    <source>
        <dbReference type="EMBL" id="AZS31552.1"/>
    </source>
</evidence>
<evidence type="ECO:0000313" key="2">
    <source>
        <dbReference type="Proteomes" id="UP000270673"/>
    </source>
</evidence>
<dbReference type="EMBL" id="CP032819">
    <property type="protein sequence ID" value="AZS31552.1"/>
    <property type="molecule type" value="Genomic_DNA"/>
</dbReference>
<name>A0A3Q9IQS9_9BACT</name>